<protein>
    <submittedName>
        <fullName evidence="1">Uncharacterized protein</fullName>
    </submittedName>
</protein>
<proteinExistence type="predicted"/>
<dbReference type="EMBL" id="BMAW01081527">
    <property type="protein sequence ID" value="GFU24961.1"/>
    <property type="molecule type" value="Genomic_DNA"/>
</dbReference>
<dbReference type="Proteomes" id="UP000887013">
    <property type="component" value="Unassembled WGS sequence"/>
</dbReference>
<keyword evidence="2" id="KW-1185">Reference proteome</keyword>
<feature type="non-terminal residue" evidence="1">
    <location>
        <position position="34"/>
    </location>
</feature>
<feature type="non-terminal residue" evidence="1">
    <location>
        <position position="1"/>
    </location>
</feature>
<organism evidence="1 2">
    <name type="scientific">Nephila pilipes</name>
    <name type="common">Giant wood spider</name>
    <name type="synonym">Nephila maculata</name>
    <dbReference type="NCBI Taxonomy" id="299642"/>
    <lineage>
        <taxon>Eukaryota</taxon>
        <taxon>Metazoa</taxon>
        <taxon>Ecdysozoa</taxon>
        <taxon>Arthropoda</taxon>
        <taxon>Chelicerata</taxon>
        <taxon>Arachnida</taxon>
        <taxon>Araneae</taxon>
        <taxon>Araneomorphae</taxon>
        <taxon>Entelegynae</taxon>
        <taxon>Araneoidea</taxon>
        <taxon>Nephilidae</taxon>
        <taxon>Nephila</taxon>
    </lineage>
</organism>
<dbReference type="AlphaFoldDB" id="A0A8X6QG51"/>
<comment type="caution">
    <text evidence="1">The sequence shown here is derived from an EMBL/GenBank/DDBJ whole genome shotgun (WGS) entry which is preliminary data.</text>
</comment>
<accession>A0A8X6QG51</accession>
<sequence>PHSKLLTDLDSARIAIAETQGLVEELQHELLKLK</sequence>
<name>A0A8X6QG51_NEPPI</name>
<evidence type="ECO:0000313" key="2">
    <source>
        <dbReference type="Proteomes" id="UP000887013"/>
    </source>
</evidence>
<gene>
    <name evidence="1" type="ORF">NPIL_448971</name>
</gene>
<reference evidence="1" key="1">
    <citation type="submission" date="2020-08" db="EMBL/GenBank/DDBJ databases">
        <title>Multicomponent nature underlies the extraordinary mechanical properties of spider dragline silk.</title>
        <authorList>
            <person name="Kono N."/>
            <person name="Nakamura H."/>
            <person name="Mori M."/>
            <person name="Yoshida Y."/>
            <person name="Ohtoshi R."/>
            <person name="Malay A.D."/>
            <person name="Moran D.A.P."/>
            <person name="Tomita M."/>
            <person name="Numata K."/>
            <person name="Arakawa K."/>
        </authorList>
    </citation>
    <scope>NUCLEOTIDE SEQUENCE</scope>
</reference>
<evidence type="ECO:0000313" key="1">
    <source>
        <dbReference type="EMBL" id="GFU24961.1"/>
    </source>
</evidence>